<dbReference type="GO" id="GO:0008784">
    <property type="term" value="F:alanine racemase activity"/>
    <property type="evidence" value="ECO:0007669"/>
    <property type="project" value="InterPro"/>
</dbReference>
<dbReference type="AlphaFoldDB" id="A0A382WTW6"/>
<dbReference type="PANTHER" id="PTHR30511:SF0">
    <property type="entry name" value="ALANINE RACEMASE, CATABOLIC-RELATED"/>
    <property type="match status" value="1"/>
</dbReference>
<sequence length="122" mass="13590">VIMVKKIKSGESIGYNRLFTLKRDENIALLQAGYADGIPVEFSNTGSVEINGSFLPIIGKVSMDLVAIRCQNINITEGDNAIFWGGDNENVRVENLAKKYNKIPYEFLTGVSSRVNRKIIHE</sequence>
<dbReference type="InterPro" id="IPR000821">
    <property type="entry name" value="Ala_racemase"/>
</dbReference>
<name>A0A382WTW6_9ZZZZ</name>
<dbReference type="InterPro" id="IPR009006">
    <property type="entry name" value="Ala_racemase/Decarboxylase_C"/>
</dbReference>
<dbReference type="SMART" id="SM01005">
    <property type="entry name" value="Ala_racemase_C"/>
    <property type="match status" value="1"/>
</dbReference>
<organism evidence="5">
    <name type="scientific">marine metagenome</name>
    <dbReference type="NCBI Taxonomy" id="408172"/>
    <lineage>
        <taxon>unclassified sequences</taxon>
        <taxon>metagenomes</taxon>
        <taxon>ecological metagenomes</taxon>
    </lineage>
</organism>
<accession>A0A382WTW6</accession>
<dbReference type="GO" id="GO:0030170">
    <property type="term" value="F:pyridoxal phosphate binding"/>
    <property type="evidence" value="ECO:0007669"/>
    <property type="project" value="TreeGrafter"/>
</dbReference>
<evidence type="ECO:0000259" key="4">
    <source>
        <dbReference type="SMART" id="SM01005"/>
    </source>
</evidence>
<reference evidence="5" key="1">
    <citation type="submission" date="2018-05" db="EMBL/GenBank/DDBJ databases">
        <authorList>
            <person name="Lanie J.A."/>
            <person name="Ng W.-L."/>
            <person name="Kazmierczak K.M."/>
            <person name="Andrzejewski T.M."/>
            <person name="Davidsen T.M."/>
            <person name="Wayne K.J."/>
            <person name="Tettelin H."/>
            <person name="Glass J.I."/>
            <person name="Rusch D."/>
            <person name="Podicherti R."/>
            <person name="Tsui H.-C.T."/>
            <person name="Winkler M.E."/>
        </authorList>
    </citation>
    <scope>NUCLEOTIDE SEQUENCE</scope>
</reference>
<dbReference type="GO" id="GO:0006522">
    <property type="term" value="P:alanine metabolic process"/>
    <property type="evidence" value="ECO:0007669"/>
    <property type="project" value="InterPro"/>
</dbReference>
<keyword evidence="2" id="KW-0663">Pyridoxal phosphate</keyword>
<keyword evidence="3" id="KW-0413">Isomerase</keyword>
<comment type="cofactor">
    <cofactor evidence="1">
        <name>pyridoxal 5'-phosphate</name>
        <dbReference type="ChEBI" id="CHEBI:597326"/>
    </cofactor>
</comment>
<dbReference type="GO" id="GO:0005829">
    <property type="term" value="C:cytosol"/>
    <property type="evidence" value="ECO:0007669"/>
    <property type="project" value="TreeGrafter"/>
</dbReference>
<dbReference type="InterPro" id="IPR011079">
    <property type="entry name" value="Ala_racemase_C"/>
</dbReference>
<gene>
    <name evidence="5" type="ORF">METZ01_LOCUS415160</name>
</gene>
<protein>
    <recommendedName>
        <fullName evidence="4">Alanine racemase C-terminal domain-containing protein</fullName>
    </recommendedName>
</protein>
<evidence type="ECO:0000256" key="2">
    <source>
        <dbReference type="ARBA" id="ARBA00022898"/>
    </source>
</evidence>
<proteinExistence type="predicted"/>
<dbReference type="PRINTS" id="PR00992">
    <property type="entry name" value="ALARACEMASE"/>
</dbReference>
<dbReference type="Pfam" id="PF00842">
    <property type="entry name" value="Ala_racemase_C"/>
    <property type="match status" value="1"/>
</dbReference>
<feature type="domain" description="Alanine racemase C-terminal" evidence="4">
    <location>
        <begin position="1"/>
        <end position="120"/>
    </location>
</feature>
<dbReference type="SUPFAM" id="SSF50621">
    <property type="entry name" value="Alanine racemase C-terminal domain-like"/>
    <property type="match status" value="1"/>
</dbReference>
<evidence type="ECO:0000256" key="1">
    <source>
        <dbReference type="ARBA" id="ARBA00001933"/>
    </source>
</evidence>
<dbReference type="PANTHER" id="PTHR30511">
    <property type="entry name" value="ALANINE RACEMASE"/>
    <property type="match status" value="1"/>
</dbReference>
<feature type="non-terminal residue" evidence="5">
    <location>
        <position position="1"/>
    </location>
</feature>
<evidence type="ECO:0000313" key="5">
    <source>
        <dbReference type="EMBL" id="SVD62306.1"/>
    </source>
</evidence>
<dbReference type="EMBL" id="UINC01162516">
    <property type="protein sequence ID" value="SVD62306.1"/>
    <property type="molecule type" value="Genomic_DNA"/>
</dbReference>
<dbReference type="Gene3D" id="2.40.37.10">
    <property type="entry name" value="Lyase, Ornithine Decarboxylase, Chain A, domain 1"/>
    <property type="match status" value="1"/>
</dbReference>
<evidence type="ECO:0000256" key="3">
    <source>
        <dbReference type="ARBA" id="ARBA00023235"/>
    </source>
</evidence>